<name>A0A8H6ITM8_9PEZI</name>
<evidence type="ECO:0000313" key="2">
    <source>
        <dbReference type="EMBL" id="KAF6796396.1"/>
    </source>
</evidence>
<dbReference type="Proteomes" id="UP000652219">
    <property type="component" value="Unassembled WGS sequence"/>
</dbReference>
<proteinExistence type="predicted"/>
<keyword evidence="3" id="KW-1185">Reference proteome</keyword>
<protein>
    <submittedName>
        <fullName evidence="2">Uncharacterized protein</fullName>
    </submittedName>
</protein>
<feature type="compositionally biased region" description="Polar residues" evidence="1">
    <location>
        <begin position="222"/>
        <end position="234"/>
    </location>
</feature>
<feature type="region of interest" description="Disordered" evidence="1">
    <location>
        <begin position="103"/>
        <end position="123"/>
    </location>
</feature>
<dbReference type="AlphaFoldDB" id="A0A8H6ITM8"/>
<comment type="caution">
    <text evidence="2">The sequence shown here is derived from an EMBL/GenBank/DDBJ whole genome shotgun (WGS) entry which is preliminary data.</text>
</comment>
<feature type="region of interest" description="Disordered" evidence="1">
    <location>
        <begin position="208"/>
        <end position="234"/>
    </location>
</feature>
<evidence type="ECO:0000256" key="1">
    <source>
        <dbReference type="SAM" id="MobiDB-lite"/>
    </source>
</evidence>
<dbReference type="EMBL" id="WIGN01000372">
    <property type="protein sequence ID" value="KAF6796396.1"/>
    <property type="molecule type" value="Genomic_DNA"/>
</dbReference>
<accession>A0A8H6ITM8</accession>
<gene>
    <name evidence="2" type="ORF">CSOJ01_13214</name>
</gene>
<reference evidence="2 3" key="1">
    <citation type="journal article" date="2020" name="Phytopathology">
        <title>Genome Sequence Resources of Colletotrichum truncatum, C. plurivorum, C. musicola, and C. sojae: Four Species Pathogenic to Soybean (Glycine max).</title>
        <authorList>
            <person name="Rogerio F."/>
            <person name="Boufleur T.R."/>
            <person name="Ciampi-Guillardi M."/>
            <person name="Sukno S.A."/>
            <person name="Thon M.R."/>
            <person name="Massola Junior N.S."/>
            <person name="Baroncelli R."/>
        </authorList>
    </citation>
    <scope>NUCLEOTIDE SEQUENCE [LARGE SCALE GENOMIC DNA]</scope>
    <source>
        <strain evidence="2 3">LFN0009</strain>
    </source>
</reference>
<sequence>MVTKDSDQNIIVSPEVFWKTRLRSKLRDVLDRKLPSTKTFEAVDTDVVVSVTDRAQRDLVKRFDELDVNWSMLETQLQVWSHLTQVGKCLRIDLSFNYMQTRGTSAQRNNKRGRSSVSDQMLSDRDLQLSAEQSSTGLPPVWPDVYNLMRCTGPPCRAGPYCWRDSRTSRHYRLKTHHLKTLVEHVEHGGLLQSHDDVPDSLRHQLYTEEQHQRERQRRRTMSSVASEPTDPSTDLVLQSAQTNVVSPSASTSAATVLSSIPNGLEVLGLRDDAIREYSEWQCSQVRGEDLKMDFRKACDLALKDGLDLELMHKDPDTGILIKGGVRRGIAMRFVGDVEDWVKRYSRN</sequence>
<evidence type="ECO:0000313" key="3">
    <source>
        <dbReference type="Proteomes" id="UP000652219"/>
    </source>
</evidence>
<organism evidence="2 3">
    <name type="scientific">Colletotrichum sojae</name>
    <dbReference type="NCBI Taxonomy" id="2175907"/>
    <lineage>
        <taxon>Eukaryota</taxon>
        <taxon>Fungi</taxon>
        <taxon>Dikarya</taxon>
        <taxon>Ascomycota</taxon>
        <taxon>Pezizomycotina</taxon>
        <taxon>Sordariomycetes</taxon>
        <taxon>Hypocreomycetidae</taxon>
        <taxon>Glomerellales</taxon>
        <taxon>Glomerellaceae</taxon>
        <taxon>Colletotrichum</taxon>
        <taxon>Colletotrichum orchidearum species complex</taxon>
    </lineage>
</organism>